<dbReference type="InParanoid" id="G0V8J7"/>
<keyword evidence="7" id="KW-1185">Reference proteome</keyword>
<reference key="2">
    <citation type="submission" date="2011-08" db="EMBL/GenBank/DDBJ databases">
        <title>Genome sequence of Naumovozyma castellii.</title>
        <authorList>
            <person name="Gordon J.L."/>
            <person name="Armisen D."/>
            <person name="Proux-Wera E."/>
            <person name="OhEigeartaigh S.S."/>
            <person name="Byrne K.P."/>
            <person name="Wolfe K.H."/>
        </authorList>
    </citation>
    <scope>NUCLEOTIDE SEQUENCE</scope>
    <source>
        <strain>Type strain:CBS 4309</strain>
    </source>
</reference>
<dbReference type="eggNOG" id="KOG0832">
    <property type="taxonomic scope" value="Eukaryota"/>
</dbReference>
<feature type="region of interest" description="Disordered" evidence="5">
    <location>
        <begin position="409"/>
        <end position="431"/>
    </location>
</feature>
<evidence type="ECO:0000256" key="2">
    <source>
        <dbReference type="ARBA" id="ARBA00022980"/>
    </source>
</evidence>
<dbReference type="NCBIfam" id="TIGR01011">
    <property type="entry name" value="rpsB_bact"/>
    <property type="match status" value="1"/>
</dbReference>
<dbReference type="PANTHER" id="PTHR12534:SF0">
    <property type="entry name" value="SMALL RIBOSOMAL SUBUNIT PROTEIN US2M"/>
    <property type="match status" value="1"/>
</dbReference>
<feature type="compositionally biased region" description="Low complexity" evidence="5">
    <location>
        <begin position="415"/>
        <end position="431"/>
    </location>
</feature>
<dbReference type="FunFam" id="3.40.50.10490:FF:000055">
    <property type="entry name" value="Mitochondrial ribosomal protein"/>
    <property type="match status" value="1"/>
</dbReference>
<dbReference type="PRINTS" id="PR00395">
    <property type="entry name" value="RIBOSOMALS2"/>
</dbReference>
<reference evidence="7" key="1">
    <citation type="journal article" date="2011" name="Proc. Natl. Acad. Sci. U.S.A.">
        <title>Evolutionary erosion of yeast sex chromosomes by mating-type switching accidents.</title>
        <authorList>
            <person name="Gordon J.L."/>
            <person name="Armisen D."/>
            <person name="Proux-Wera E."/>
            <person name="Oheigeartaigh S.S."/>
            <person name="Byrne K.P."/>
            <person name="Wolfe K.H."/>
        </authorList>
    </citation>
    <scope>NUCLEOTIDE SEQUENCE [LARGE SCALE GENOMIC DNA]</scope>
    <source>
        <strain evidence="7">ATCC 76901 / BCRC 22586 / CBS 4309 / NBRC 1992 / NRRL Y-12630</strain>
    </source>
</reference>
<evidence type="ECO:0000256" key="1">
    <source>
        <dbReference type="ARBA" id="ARBA00006242"/>
    </source>
</evidence>
<dbReference type="CDD" id="cd01425">
    <property type="entry name" value="RPS2"/>
    <property type="match status" value="1"/>
</dbReference>
<dbReference type="OrthoDB" id="2320368at2759"/>
<dbReference type="Proteomes" id="UP000001640">
    <property type="component" value="Chromosome 1"/>
</dbReference>
<dbReference type="SUPFAM" id="SSF52313">
    <property type="entry name" value="Ribosomal protein S2"/>
    <property type="match status" value="1"/>
</dbReference>
<dbReference type="PROSITE" id="PS00963">
    <property type="entry name" value="RIBOSOMAL_S2_2"/>
    <property type="match status" value="1"/>
</dbReference>
<dbReference type="GO" id="GO:0006412">
    <property type="term" value="P:translation"/>
    <property type="evidence" value="ECO:0007669"/>
    <property type="project" value="InterPro"/>
</dbReference>
<dbReference type="Pfam" id="PF00318">
    <property type="entry name" value="Ribosomal_S2"/>
    <property type="match status" value="1"/>
</dbReference>
<dbReference type="EMBL" id="HE576752">
    <property type="protein sequence ID" value="CCC67796.1"/>
    <property type="molecule type" value="Genomic_DNA"/>
</dbReference>
<keyword evidence="2 4" id="KW-0689">Ribosomal protein</keyword>
<dbReference type="STRING" id="1064592.G0V8J7"/>
<dbReference type="InterPro" id="IPR001865">
    <property type="entry name" value="Ribosomal_uS2"/>
</dbReference>
<organism evidence="6 7">
    <name type="scientific">Naumovozyma castellii</name>
    <name type="common">Yeast</name>
    <name type="synonym">Saccharomyces castellii</name>
    <dbReference type="NCBI Taxonomy" id="27288"/>
    <lineage>
        <taxon>Eukaryota</taxon>
        <taxon>Fungi</taxon>
        <taxon>Dikarya</taxon>
        <taxon>Ascomycota</taxon>
        <taxon>Saccharomycotina</taxon>
        <taxon>Saccharomycetes</taxon>
        <taxon>Saccharomycetales</taxon>
        <taxon>Saccharomycetaceae</taxon>
        <taxon>Naumovozyma</taxon>
    </lineage>
</organism>
<dbReference type="FunCoup" id="G0V8J7">
    <property type="interactions" value="854"/>
</dbReference>
<dbReference type="HAMAP" id="MF_00291_B">
    <property type="entry name" value="Ribosomal_uS2_B"/>
    <property type="match status" value="1"/>
</dbReference>
<dbReference type="GO" id="GO:0003735">
    <property type="term" value="F:structural constituent of ribosome"/>
    <property type="evidence" value="ECO:0007669"/>
    <property type="project" value="EnsemblFungi"/>
</dbReference>
<evidence type="ECO:0000256" key="3">
    <source>
        <dbReference type="ARBA" id="ARBA00023274"/>
    </source>
</evidence>
<dbReference type="PROSITE" id="PS00962">
    <property type="entry name" value="RIBOSOMAL_S2_1"/>
    <property type="match status" value="1"/>
</dbReference>
<dbReference type="AlphaFoldDB" id="G0V8J7"/>
<evidence type="ECO:0000313" key="6">
    <source>
        <dbReference type="EMBL" id="CCC67796.1"/>
    </source>
</evidence>
<dbReference type="OMA" id="ENRNAIH"/>
<comment type="similarity">
    <text evidence="1 4">Belongs to the universal ribosomal protein uS2 family.</text>
</comment>
<dbReference type="RefSeq" id="XP_003674176.1">
    <property type="nucleotide sequence ID" value="XM_003674128.1"/>
</dbReference>
<evidence type="ECO:0000256" key="4">
    <source>
        <dbReference type="RuleBase" id="RU003631"/>
    </source>
</evidence>
<dbReference type="GeneID" id="96901274"/>
<gene>
    <name evidence="6" type="primary">NCAS0A12380</name>
    <name evidence="6" type="ordered locus">NCAS_0A12380</name>
</gene>
<dbReference type="HOGENOM" id="CLU_040318_4_3_1"/>
<evidence type="ECO:0000313" key="7">
    <source>
        <dbReference type="Proteomes" id="UP000001640"/>
    </source>
</evidence>
<keyword evidence="3 4" id="KW-0687">Ribonucleoprotein</keyword>
<evidence type="ECO:0000256" key="5">
    <source>
        <dbReference type="SAM" id="MobiDB-lite"/>
    </source>
</evidence>
<name>G0V8J7_NAUCA</name>
<dbReference type="KEGG" id="ncs:NCAS_0A12380"/>
<proteinExistence type="inferred from homology"/>
<accession>G0V8J7</accession>
<dbReference type="GO" id="GO:0005763">
    <property type="term" value="C:mitochondrial small ribosomal subunit"/>
    <property type="evidence" value="ECO:0007669"/>
    <property type="project" value="EnsemblFungi"/>
</dbReference>
<dbReference type="InterPro" id="IPR023591">
    <property type="entry name" value="Ribosomal_uS2_flav_dom_sf"/>
</dbReference>
<sequence length="431" mass="48089">MSIYRVSGTLLKVQCPRLLAQSSRIFSSYHKEYSTVVNPPPNEETGDSVNTDMEFQQSNNNSLAAQKKMNDEILERFKSLAQFPLEEYETLKGEEQGRSLTQKEKQLDEELTEFLRQYSQSNLTVVDAASTTANATSIGSSSTDFDNTTKYPYLIPSATDKPYTKQELYLRQMQHSSRMGKLGAEIKGIYKPHLDVTSPLSVDKLTINKLMAAGVHMGHSTTLWRSSTQPFIYGEYKGIHIIDLNKTLSYLKRACAVIEGIVERGGLVLFLGTGEGQKRGLEEAARRTHGYYVFNRWIPGSLTNSTEISRNLEKHEIDELDQPTNRELNSEESKIVSKPDLLVILNPTENRNAIHEAMKSRVPTIGIIDTDSEPSLVTYPIPGNDNTLRSVNLLLGVLARAGERGLQNRVKRATKPTPTATATTTTTDTPV</sequence>
<dbReference type="Gene3D" id="3.40.50.10490">
    <property type="entry name" value="Glucose-6-phosphate isomerase like protein, domain 1"/>
    <property type="match status" value="1"/>
</dbReference>
<dbReference type="InterPro" id="IPR005706">
    <property type="entry name" value="Ribosomal_uS2_bac/mit/plastid"/>
</dbReference>
<dbReference type="PANTHER" id="PTHR12534">
    <property type="entry name" value="30S RIBOSOMAL PROTEIN S2 PROKARYOTIC AND ORGANELLAR"/>
    <property type="match status" value="1"/>
</dbReference>
<protein>
    <submittedName>
        <fullName evidence="6">Uncharacterized protein</fullName>
    </submittedName>
</protein>
<dbReference type="InterPro" id="IPR018130">
    <property type="entry name" value="Ribosomal_uS2_CS"/>
</dbReference>